<keyword evidence="9" id="KW-0446">Lipid-binding</keyword>
<dbReference type="InterPro" id="IPR035892">
    <property type="entry name" value="C2_domain_sf"/>
</dbReference>
<sequence length="1504" mass="166040">MATSLPPNGTASHAQAEVATILQQDAAKSNAPVHTFDPDSTPQEKAASAGKGRDQLKSKSEIKKETVDSGREIAVDSGITSVLPTITIQDVDKEAEAKDKEEDRDEEEGGVVGHPQIPGAIPASTVPDIPGWYKAGWRAFTDLDAQDEDSKDRRMLHAFISDQYYGEWYHSAGLVVFAILSSHFLTRLHFGWGWLFLVLAVCSTYYTTSMARLRRSARDDIQRELVKTRLASEHESAEWLNQFLERFWLIYEPVLSITVISSVDQILSMNCPPFLDSMRLTHFTLGSKAPRIDKVRTFPKTADDIVMMDWGISFTPNDLSDMTPRQQATKSNPKVVLTIRVGKGVAVASMPILVEDMTFSGLARIRLKLMPSFPHVQVVDISFLEKPVIDYVLKPIGGDAFGFDIANIPGLSSFIRDMIHSILGPMMYDPNVFTLNLEQLLSGTPLDTAVGVVKVTMHSARSIKASKIGGGTPDPYVSFNINNRAELARTKYKHSTHNPTWNETKFLLVNNLTDNLILSVYDYNEHRKDTELGASTFELSKLVEDATQENLEIPILKDGKDRGELRFDVTYYPVLKPEMNASGVEELPESRVGIVRLVVHQAKELDTSKVHTADLNPYAKVLLGDSTSPVHSTPKAKHTVQPVWESATEFLCMDRLSSVISVKIIDDRDFLKDPVIGYVRVRLDDLLEARKEAGRDWWPLSGCKSGRLRLSAEWKPLNMAGSLHGTEQYVPPIGVVRLWLKKATDVKNVEAALGGKSDPYVRVMVNNTVQARTEVMNNNLNPEWDQIIYVPVHSVKENVLMEIMDYQHLTKDRSLGSVELKVSDVAQEIAHPEDPKFKFASKGKKEAAEPIRLDRGKSYKGNLHYVAEFVPAFALRGIKFEADTAEYQSTAGEALEGEEGPGDVVLSSGSSVSSSDIEAERAKTKSSDTTRTAASTKTTETSKSKAESVVSKETNKTTETHETGKTAETQATGVTTPPSPSGEKHEIEGIEMSNEDLLKQQSGVIVFHVRSGDLTKKARLEVLLDDGYWPAFSTPRATGHRAHWAHVGEGFLKELDFGRVWLRLNEADEGDKDDILGQWKGDAKAFLEKTLGTPTPYTLTDENERVVGTIELETRYVPVPVVLEARESVNNQGVLRVGLIDGHDIRGVDRGGKSDPFVVFTLNGQRVYKSQTKKKTLNPDWHEEFIASVPSRVGANFQLEVFDWNQIEQAKSLGSAKIDLTNLEPFIGAESVIPLQSDKHGEKGTVRISLIFQPEIIAKSRKNTSTFSAAGRAMTQIGALPVGAGKGVFHGVTGIFKKDKDDDFKDGVTHQSTFEVPDIPGTQASQPVGMSDHMIANDALAAPTTPPAHSGTFEHGALKVTVLDAKDLTDAETVKPYAVVRVGDKEFKTKHAGKTLAPEWNETFTFSAGPPTTKLYAYIWAHKTLGKDKLLGEAEVDIWRHIQPQGVSSADVFVELRDGQGILRLRLEFDADAIPAGRRSNASIAERSFGSPSRFSLARSRKDD</sequence>
<keyword evidence="3" id="KW-0597">Phosphoprotein</keyword>
<feature type="domain" description="C2" evidence="12">
    <location>
        <begin position="1339"/>
        <end position="1452"/>
    </location>
</feature>
<dbReference type="PANTHER" id="PTHR46980:SF2">
    <property type="entry name" value="TRICALBIN-1-RELATED"/>
    <property type="match status" value="1"/>
</dbReference>
<feature type="compositionally biased region" description="Low complexity" evidence="11">
    <location>
        <begin position="902"/>
        <end position="915"/>
    </location>
</feature>
<keyword evidence="10" id="KW-0472">Membrane</keyword>
<dbReference type="Gene3D" id="2.60.40.150">
    <property type="entry name" value="C2 domain"/>
    <property type="match status" value="5"/>
</dbReference>
<dbReference type="CDD" id="cd04052">
    <property type="entry name" value="C2B_Tricalbin-like"/>
    <property type="match status" value="1"/>
</dbReference>
<dbReference type="GO" id="GO:0061817">
    <property type="term" value="P:endoplasmic reticulum-plasma membrane tethering"/>
    <property type="evidence" value="ECO:0007669"/>
    <property type="project" value="InterPro"/>
</dbReference>
<dbReference type="InterPro" id="IPR037762">
    <property type="entry name" value="C2C_Tricalbin"/>
</dbReference>
<dbReference type="InterPro" id="IPR031468">
    <property type="entry name" value="SMP_LBD"/>
</dbReference>
<feature type="domain" description="C2" evidence="12">
    <location>
        <begin position="719"/>
        <end position="836"/>
    </location>
</feature>
<dbReference type="STRING" id="205917.A0A4Y9YRH6"/>
<dbReference type="InterPro" id="IPR056910">
    <property type="entry name" value="TCB1-3_C2"/>
</dbReference>
<feature type="region of interest" description="Disordered" evidence="11">
    <location>
        <begin position="25"/>
        <end position="70"/>
    </location>
</feature>
<dbReference type="Pfam" id="PF24920">
    <property type="entry name" value="C2_TCB1"/>
    <property type="match status" value="1"/>
</dbReference>
<evidence type="ECO:0000256" key="3">
    <source>
        <dbReference type="ARBA" id="ARBA00022553"/>
    </source>
</evidence>
<dbReference type="Proteomes" id="UP000298327">
    <property type="component" value="Unassembled WGS sequence"/>
</dbReference>
<keyword evidence="8" id="KW-0445">Lipid transport</keyword>
<dbReference type="InterPro" id="IPR037756">
    <property type="entry name" value="C2D_Tricalbin"/>
</dbReference>
<keyword evidence="4" id="KW-0812">Transmembrane</keyword>
<feature type="compositionally biased region" description="Basic and acidic residues" evidence="11">
    <location>
        <begin position="953"/>
        <end position="965"/>
    </location>
</feature>
<dbReference type="CDD" id="cd21678">
    <property type="entry name" value="SMP_TCB"/>
    <property type="match status" value="1"/>
</dbReference>
<dbReference type="GO" id="GO:0005789">
    <property type="term" value="C:endoplasmic reticulum membrane"/>
    <property type="evidence" value="ECO:0007669"/>
    <property type="project" value="UniProtKB-SubCell"/>
</dbReference>
<keyword evidence="5" id="KW-0677">Repeat</keyword>
<dbReference type="SUPFAM" id="SSF49562">
    <property type="entry name" value="C2 domain (Calcium/lipid-binding domain, CaLB)"/>
    <property type="match status" value="5"/>
</dbReference>
<dbReference type="PROSITE" id="PS51847">
    <property type="entry name" value="SMP"/>
    <property type="match status" value="1"/>
</dbReference>
<feature type="domain" description="C2" evidence="12">
    <location>
        <begin position="1115"/>
        <end position="1233"/>
    </location>
</feature>
<keyword evidence="7" id="KW-1133">Transmembrane helix</keyword>
<dbReference type="PIRSF" id="PIRSF037232">
    <property type="entry name" value="Tricalbin"/>
    <property type="match status" value="1"/>
</dbReference>
<dbReference type="OrthoDB" id="1029639at2759"/>
<feature type="compositionally biased region" description="Low complexity" evidence="11">
    <location>
        <begin position="929"/>
        <end position="939"/>
    </location>
</feature>
<evidence type="ECO:0008006" key="16">
    <source>
        <dbReference type="Google" id="ProtNLM"/>
    </source>
</evidence>
<evidence type="ECO:0000256" key="10">
    <source>
        <dbReference type="ARBA" id="ARBA00023136"/>
    </source>
</evidence>
<dbReference type="CDD" id="cd04044">
    <property type="entry name" value="C2A_Tricalbin-like"/>
    <property type="match status" value="1"/>
</dbReference>
<proteinExistence type="predicted"/>
<dbReference type="PROSITE" id="PS50004">
    <property type="entry name" value="C2"/>
    <property type="match status" value="5"/>
</dbReference>
<evidence type="ECO:0000313" key="14">
    <source>
        <dbReference type="EMBL" id="TFY64762.1"/>
    </source>
</evidence>
<feature type="region of interest" description="Disordered" evidence="11">
    <location>
        <begin position="90"/>
        <end position="120"/>
    </location>
</feature>
<evidence type="ECO:0000256" key="2">
    <source>
        <dbReference type="ARBA" id="ARBA00022448"/>
    </source>
</evidence>
<feature type="region of interest" description="Disordered" evidence="11">
    <location>
        <begin position="893"/>
        <end position="985"/>
    </location>
</feature>
<evidence type="ECO:0000313" key="15">
    <source>
        <dbReference type="Proteomes" id="UP000298327"/>
    </source>
</evidence>
<dbReference type="Pfam" id="PF25669">
    <property type="entry name" value="SMP_MUG190-like"/>
    <property type="match status" value="2"/>
</dbReference>
<evidence type="ECO:0000256" key="6">
    <source>
        <dbReference type="ARBA" id="ARBA00022824"/>
    </source>
</evidence>
<evidence type="ECO:0000256" key="8">
    <source>
        <dbReference type="ARBA" id="ARBA00023055"/>
    </source>
</evidence>
<dbReference type="InterPro" id="IPR052455">
    <property type="entry name" value="Tricalbin_domain"/>
</dbReference>
<dbReference type="CDD" id="cd00030">
    <property type="entry name" value="C2"/>
    <property type="match status" value="1"/>
</dbReference>
<feature type="domain" description="C2" evidence="12">
    <location>
        <begin position="429"/>
        <end position="553"/>
    </location>
</feature>
<dbReference type="InterPro" id="IPR037765">
    <property type="entry name" value="C2B_Tricalbin"/>
</dbReference>
<evidence type="ECO:0000256" key="4">
    <source>
        <dbReference type="ARBA" id="ARBA00022692"/>
    </source>
</evidence>
<feature type="domain" description="C2" evidence="12">
    <location>
        <begin position="576"/>
        <end position="698"/>
    </location>
</feature>
<evidence type="ECO:0000256" key="1">
    <source>
        <dbReference type="ARBA" id="ARBA00004586"/>
    </source>
</evidence>
<evidence type="ECO:0000259" key="12">
    <source>
        <dbReference type="PROSITE" id="PS50004"/>
    </source>
</evidence>
<keyword evidence="6" id="KW-0256">Endoplasmic reticulum</keyword>
<protein>
    <recommendedName>
        <fullName evidence="16">Tricalbin</fullName>
    </recommendedName>
</protein>
<feature type="compositionally biased region" description="Basic and acidic residues" evidence="11">
    <location>
        <begin position="918"/>
        <end position="928"/>
    </location>
</feature>
<evidence type="ECO:0000259" key="13">
    <source>
        <dbReference type="PROSITE" id="PS51847"/>
    </source>
</evidence>
<organism evidence="14 15">
    <name type="scientific">Dentipellis fragilis</name>
    <dbReference type="NCBI Taxonomy" id="205917"/>
    <lineage>
        <taxon>Eukaryota</taxon>
        <taxon>Fungi</taxon>
        <taxon>Dikarya</taxon>
        <taxon>Basidiomycota</taxon>
        <taxon>Agaricomycotina</taxon>
        <taxon>Agaricomycetes</taxon>
        <taxon>Russulales</taxon>
        <taxon>Hericiaceae</taxon>
        <taxon>Dentipellis</taxon>
    </lineage>
</organism>
<reference evidence="14 15" key="1">
    <citation type="submission" date="2019-02" db="EMBL/GenBank/DDBJ databases">
        <title>Genome sequencing of the rare red list fungi Dentipellis fragilis.</title>
        <authorList>
            <person name="Buettner E."/>
            <person name="Kellner H."/>
        </authorList>
    </citation>
    <scope>NUCLEOTIDE SEQUENCE [LARGE SCALE GENOMIC DNA]</scope>
    <source>
        <strain evidence="14 15">DSM 105465</strain>
    </source>
</reference>
<dbReference type="SMART" id="SM00239">
    <property type="entry name" value="C2"/>
    <property type="match status" value="5"/>
</dbReference>
<evidence type="ECO:0000256" key="9">
    <source>
        <dbReference type="ARBA" id="ARBA00023121"/>
    </source>
</evidence>
<dbReference type="InterPro" id="IPR000008">
    <property type="entry name" value="C2_dom"/>
</dbReference>
<dbReference type="GO" id="GO:0071944">
    <property type="term" value="C:cell periphery"/>
    <property type="evidence" value="ECO:0007669"/>
    <property type="project" value="UniProtKB-ARBA"/>
</dbReference>
<evidence type="ECO:0000256" key="5">
    <source>
        <dbReference type="ARBA" id="ARBA00022737"/>
    </source>
</evidence>
<dbReference type="Pfam" id="PF00168">
    <property type="entry name" value="C2"/>
    <property type="match status" value="5"/>
</dbReference>
<dbReference type="InterPro" id="IPR037761">
    <property type="entry name" value="C2A_Tricalbin"/>
</dbReference>
<dbReference type="CDD" id="cd04045">
    <property type="entry name" value="C2C_Tricalbin-like"/>
    <property type="match status" value="1"/>
</dbReference>
<accession>A0A4Y9YRH6</accession>
<feature type="compositionally biased region" description="Basic and acidic residues" evidence="11">
    <location>
        <begin position="51"/>
        <end position="70"/>
    </location>
</feature>
<comment type="subcellular location">
    <subcellularLocation>
        <location evidence="1">Endoplasmic reticulum membrane</location>
    </subcellularLocation>
</comment>
<dbReference type="InterPro" id="IPR017147">
    <property type="entry name" value="Tricalbin"/>
</dbReference>
<dbReference type="EMBL" id="SEOQ01000362">
    <property type="protein sequence ID" value="TFY64762.1"/>
    <property type="molecule type" value="Genomic_DNA"/>
</dbReference>
<feature type="compositionally biased region" description="Basic and acidic residues" evidence="11">
    <location>
        <begin position="90"/>
        <end position="101"/>
    </location>
</feature>
<dbReference type="PANTHER" id="PTHR46980">
    <property type="entry name" value="TRICALBIN-1-RELATED"/>
    <property type="match status" value="1"/>
</dbReference>
<dbReference type="GO" id="GO:0006869">
    <property type="term" value="P:lipid transport"/>
    <property type="evidence" value="ECO:0007669"/>
    <property type="project" value="UniProtKB-KW"/>
</dbReference>
<feature type="domain" description="SMP-LTD" evidence="13">
    <location>
        <begin position="233"/>
        <end position="438"/>
    </location>
</feature>
<keyword evidence="2" id="KW-0813">Transport</keyword>
<gene>
    <name evidence="14" type="ORF">EVG20_g5845</name>
</gene>
<dbReference type="CDD" id="cd04040">
    <property type="entry name" value="C2D_Tricalbin-like"/>
    <property type="match status" value="1"/>
</dbReference>
<dbReference type="GO" id="GO:0008289">
    <property type="term" value="F:lipid binding"/>
    <property type="evidence" value="ECO:0007669"/>
    <property type="project" value="UniProtKB-KW"/>
</dbReference>
<comment type="caution">
    <text evidence="14">The sequence shown here is derived from an EMBL/GenBank/DDBJ whole genome shotgun (WGS) entry which is preliminary data.</text>
</comment>
<keyword evidence="15" id="KW-1185">Reference proteome</keyword>
<name>A0A4Y9YRH6_9AGAM</name>
<evidence type="ECO:0000256" key="11">
    <source>
        <dbReference type="SAM" id="MobiDB-lite"/>
    </source>
</evidence>
<evidence type="ECO:0000256" key="7">
    <source>
        <dbReference type="ARBA" id="ARBA00022989"/>
    </source>
</evidence>